<dbReference type="InterPro" id="IPR029068">
    <property type="entry name" value="Glyas_Bleomycin-R_OHBP_Dase"/>
</dbReference>
<gene>
    <name evidence="2" type="ORF">P8A18_31990</name>
</gene>
<dbReference type="InterPro" id="IPR052164">
    <property type="entry name" value="Anthracycline_SecMetBiosynth"/>
</dbReference>
<dbReference type="Proteomes" id="UP001239522">
    <property type="component" value="Chromosome"/>
</dbReference>
<evidence type="ECO:0000313" key="3">
    <source>
        <dbReference type="Proteomes" id="UP001239522"/>
    </source>
</evidence>
<protein>
    <submittedName>
        <fullName evidence="2">VOC family protein</fullName>
    </submittedName>
</protein>
<dbReference type="Pfam" id="PF00903">
    <property type="entry name" value="Glyoxalase"/>
    <property type="match status" value="1"/>
</dbReference>
<feature type="domain" description="VOC" evidence="1">
    <location>
        <begin position="13"/>
        <end position="124"/>
    </location>
</feature>
<dbReference type="EMBL" id="CP120997">
    <property type="protein sequence ID" value="WLQ37779.1"/>
    <property type="molecule type" value="Genomic_DNA"/>
</dbReference>
<dbReference type="InterPro" id="IPR037523">
    <property type="entry name" value="VOC_core"/>
</dbReference>
<dbReference type="PANTHER" id="PTHR33993:SF10">
    <property type="entry name" value="CONSERVED PROTEIN"/>
    <property type="match status" value="1"/>
</dbReference>
<name>A0ABY9HTQ1_9ACTN</name>
<dbReference type="RefSeq" id="WP_306060268.1">
    <property type="nucleotide sequence ID" value="NZ_CP120997.1"/>
</dbReference>
<dbReference type="SUPFAM" id="SSF54593">
    <property type="entry name" value="Glyoxalase/Bleomycin resistance protein/Dihydroxybiphenyl dioxygenase"/>
    <property type="match status" value="2"/>
</dbReference>
<dbReference type="Gene3D" id="3.10.180.10">
    <property type="entry name" value="2,3-Dihydroxybiphenyl 1,2-Dioxygenase, domain 1"/>
    <property type="match status" value="2"/>
</dbReference>
<reference evidence="2 3" key="1">
    <citation type="submission" date="2023-03" db="EMBL/GenBank/DDBJ databases">
        <title>Isolation and description of six Streptomyces strains from soil environments, able to metabolize different microbial glucans.</title>
        <authorList>
            <person name="Widen T."/>
            <person name="Larsbrink J."/>
        </authorList>
    </citation>
    <scope>NUCLEOTIDE SEQUENCE [LARGE SCALE GENOMIC DNA]</scope>
    <source>
        <strain evidence="2 3">Mut1</strain>
    </source>
</reference>
<dbReference type="PANTHER" id="PTHR33993">
    <property type="entry name" value="GLYOXALASE-RELATED"/>
    <property type="match status" value="1"/>
</dbReference>
<proteinExistence type="predicted"/>
<evidence type="ECO:0000259" key="1">
    <source>
        <dbReference type="PROSITE" id="PS51819"/>
    </source>
</evidence>
<sequence>MPSLEWKTPVPGAPCWVSLTARDLRASRTFYAQVMGWEYHESSLGSDFVLAHAHGRGVAGIGCPGPAAPSPAWIPYFAVPAADETADRIRERGATLAVGPLPLGEGRAAIAADREGAAFGFWEGPAPVWSDGPRAPARVDLQARHAFEAAIFYAEVFGWARPQSRCTVDYAQESVLVRAGGHTVVTLRGGGVENDPDPRVRARWIIDFFVEDSRATAAAAVAAGGEAAPAGGLPGTAYVIRDPEGALFTVSERDTGT</sequence>
<evidence type="ECO:0000313" key="2">
    <source>
        <dbReference type="EMBL" id="WLQ37779.1"/>
    </source>
</evidence>
<dbReference type="InterPro" id="IPR041581">
    <property type="entry name" value="Glyoxalase_6"/>
</dbReference>
<dbReference type="PROSITE" id="PS51819">
    <property type="entry name" value="VOC"/>
    <property type="match status" value="1"/>
</dbReference>
<dbReference type="InterPro" id="IPR004360">
    <property type="entry name" value="Glyas_Fos-R_dOase_dom"/>
</dbReference>
<accession>A0ABY9HTQ1</accession>
<organism evidence="2 3">
    <name type="scientific">Streptomyces castrisilvae</name>
    <dbReference type="NCBI Taxonomy" id="3033811"/>
    <lineage>
        <taxon>Bacteria</taxon>
        <taxon>Bacillati</taxon>
        <taxon>Actinomycetota</taxon>
        <taxon>Actinomycetes</taxon>
        <taxon>Kitasatosporales</taxon>
        <taxon>Streptomycetaceae</taxon>
        <taxon>Streptomyces</taxon>
    </lineage>
</organism>
<keyword evidence="3" id="KW-1185">Reference proteome</keyword>
<dbReference type="Pfam" id="PF18029">
    <property type="entry name" value="Glyoxalase_6"/>
    <property type="match status" value="1"/>
</dbReference>
<dbReference type="CDD" id="cd07247">
    <property type="entry name" value="SgaA_N_like"/>
    <property type="match status" value="1"/>
</dbReference>